<dbReference type="AlphaFoldDB" id="A0A2S4HKH0"/>
<evidence type="ECO:0000256" key="3">
    <source>
        <dbReference type="ARBA" id="ARBA00023002"/>
    </source>
</evidence>
<dbReference type="PANTHER" id="PTHR21266:SF60">
    <property type="entry name" value="3-KETOSTEROID-9-ALPHA-MONOOXYGENASE, OXYGENASE COMPONENT"/>
    <property type="match status" value="1"/>
</dbReference>
<evidence type="ECO:0000313" key="8">
    <source>
        <dbReference type="Proteomes" id="UP000237222"/>
    </source>
</evidence>
<dbReference type="InterPro" id="IPR036922">
    <property type="entry name" value="Rieske_2Fe-2S_sf"/>
</dbReference>
<evidence type="ECO:0000256" key="4">
    <source>
        <dbReference type="ARBA" id="ARBA00023004"/>
    </source>
</evidence>
<evidence type="ECO:0000256" key="5">
    <source>
        <dbReference type="ARBA" id="ARBA00023014"/>
    </source>
</evidence>
<keyword evidence="1" id="KW-0001">2Fe-2S</keyword>
<keyword evidence="2" id="KW-0479">Metal-binding</keyword>
<evidence type="ECO:0000256" key="1">
    <source>
        <dbReference type="ARBA" id="ARBA00022714"/>
    </source>
</evidence>
<dbReference type="InterPro" id="IPR044043">
    <property type="entry name" value="VanA_C_cat"/>
</dbReference>
<dbReference type="InterPro" id="IPR050584">
    <property type="entry name" value="Cholesterol_7-desaturase"/>
</dbReference>
<dbReference type="InterPro" id="IPR017941">
    <property type="entry name" value="Rieske_2Fe-2S"/>
</dbReference>
<dbReference type="SUPFAM" id="SSF50022">
    <property type="entry name" value="ISP domain"/>
    <property type="match status" value="1"/>
</dbReference>
<dbReference type="EMBL" id="PQGG01000005">
    <property type="protein sequence ID" value="POP54492.1"/>
    <property type="molecule type" value="Genomic_DNA"/>
</dbReference>
<feature type="domain" description="Rieske" evidence="6">
    <location>
        <begin position="7"/>
        <end position="111"/>
    </location>
</feature>
<comment type="caution">
    <text evidence="7">The sequence shown here is derived from an EMBL/GenBank/DDBJ whole genome shotgun (WGS) entry which is preliminary data.</text>
</comment>
<dbReference type="GO" id="GO:0051537">
    <property type="term" value="F:2 iron, 2 sulfur cluster binding"/>
    <property type="evidence" value="ECO:0007669"/>
    <property type="project" value="UniProtKB-KW"/>
</dbReference>
<keyword evidence="3" id="KW-0560">Oxidoreductase</keyword>
<keyword evidence="4" id="KW-0408">Iron</keyword>
<dbReference type="OrthoDB" id="9769355at2"/>
<dbReference type="RefSeq" id="WP_103682733.1">
    <property type="nucleotide sequence ID" value="NZ_PQGG01000005.1"/>
</dbReference>
<dbReference type="PANTHER" id="PTHR21266">
    <property type="entry name" value="IRON-SULFUR DOMAIN CONTAINING PROTEIN"/>
    <property type="match status" value="1"/>
</dbReference>
<gene>
    <name evidence="7" type="ORF">C0068_01525</name>
</gene>
<name>A0A2S4HKH0_9GAMM</name>
<dbReference type="Pfam" id="PF19112">
    <property type="entry name" value="VanA_C"/>
    <property type="match status" value="1"/>
</dbReference>
<reference evidence="7" key="1">
    <citation type="submission" date="2018-01" db="EMBL/GenBank/DDBJ databases">
        <authorList>
            <person name="Yu X.-D."/>
        </authorList>
    </citation>
    <scope>NUCLEOTIDE SEQUENCE</scope>
    <source>
        <strain evidence="7">ZX-21</strain>
    </source>
</reference>
<evidence type="ECO:0000259" key="6">
    <source>
        <dbReference type="PROSITE" id="PS51296"/>
    </source>
</evidence>
<dbReference type="Proteomes" id="UP000237222">
    <property type="component" value="Unassembled WGS sequence"/>
</dbReference>
<dbReference type="Gene3D" id="3.90.380.10">
    <property type="entry name" value="Naphthalene 1,2-dioxygenase Alpha Subunit, Chain A, domain 1"/>
    <property type="match status" value="1"/>
</dbReference>
<sequence length="347" mass="39348">MFVKNAWYCAGWDYMVSQGKNSIVARKLADIRVVLYRKPNGEVVALEDRCPHRMAALSLGKKEGDSIRCMYHGMRFSPDGICVEIPGQDRIPPKACVKSFPVIERNNWIWVWLGDPKKADPKLIPYAVGPSDSNWNMKTSHMHVDANYRFEIANLADLSHLTWVHEKTLGGTDKYTRSKVEHTLTDQSLITHFIARDVPAPYFLQHLFPVDARFDLEFNVTHSIPCTWILNFKAFTAGTASSGPSNGELVANTMTCQAVVPNDDKSVEYYFSWGSHIDYDFPGLSDLLREILDEAFLEDAAMLESQQVNYEANPEFKMMDICHDAGPNKILWLLDKLIKDEAAEPVN</sequence>
<dbReference type="GO" id="GO:0046872">
    <property type="term" value="F:metal ion binding"/>
    <property type="evidence" value="ECO:0007669"/>
    <property type="project" value="UniProtKB-KW"/>
</dbReference>
<organism evidence="7 8">
    <name type="scientific">Zhongshania marina</name>
    <dbReference type="NCBI Taxonomy" id="2304603"/>
    <lineage>
        <taxon>Bacteria</taxon>
        <taxon>Pseudomonadati</taxon>
        <taxon>Pseudomonadota</taxon>
        <taxon>Gammaproteobacteria</taxon>
        <taxon>Cellvibrionales</taxon>
        <taxon>Spongiibacteraceae</taxon>
        <taxon>Zhongshania</taxon>
    </lineage>
</organism>
<keyword evidence="5" id="KW-0411">Iron-sulfur</keyword>
<dbReference type="PROSITE" id="PS51296">
    <property type="entry name" value="RIESKE"/>
    <property type="match status" value="1"/>
</dbReference>
<dbReference type="SUPFAM" id="SSF55961">
    <property type="entry name" value="Bet v1-like"/>
    <property type="match status" value="1"/>
</dbReference>
<proteinExistence type="predicted"/>
<evidence type="ECO:0000256" key="2">
    <source>
        <dbReference type="ARBA" id="ARBA00022723"/>
    </source>
</evidence>
<protein>
    <submittedName>
        <fullName evidence="7">Vanillate O-demethylase oxygenase</fullName>
    </submittedName>
</protein>
<dbReference type="Gene3D" id="2.102.10.10">
    <property type="entry name" value="Rieske [2Fe-2S] iron-sulphur domain"/>
    <property type="match status" value="1"/>
</dbReference>
<accession>A0A2S4HKH0</accession>
<dbReference type="Pfam" id="PF00355">
    <property type="entry name" value="Rieske"/>
    <property type="match status" value="1"/>
</dbReference>
<dbReference type="GO" id="GO:0016491">
    <property type="term" value="F:oxidoreductase activity"/>
    <property type="evidence" value="ECO:0007669"/>
    <property type="project" value="UniProtKB-KW"/>
</dbReference>
<evidence type="ECO:0000313" key="7">
    <source>
        <dbReference type="EMBL" id="POP54492.1"/>
    </source>
</evidence>